<feature type="domain" description="TTI1 N-terminal TPR" evidence="1">
    <location>
        <begin position="255"/>
        <end position="389"/>
    </location>
</feature>
<dbReference type="InterPro" id="IPR049362">
    <property type="entry name" value="TTI1_rpt"/>
</dbReference>
<reference evidence="4" key="1">
    <citation type="submission" date="2018-06" db="EMBL/GenBank/DDBJ databases">
        <authorList>
            <person name="Guldener U."/>
        </authorList>
    </citation>
    <scope>NUCLEOTIDE SEQUENCE [LARGE SCALE GENOMIC DNA]</scope>
    <source>
        <strain evidence="4">UTAD17</strain>
    </source>
</reference>
<dbReference type="PANTHER" id="PTHR18460:SF3">
    <property type="entry name" value="TELO2-INTERACTING PROTEIN 1 HOMOLOG"/>
    <property type="match status" value="1"/>
</dbReference>
<feature type="domain" description="TTI1 N-terminal TPR" evidence="1">
    <location>
        <begin position="8"/>
        <end position="227"/>
    </location>
</feature>
<dbReference type="Proteomes" id="UP000262825">
    <property type="component" value="Unassembled WGS sequence"/>
</dbReference>
<dbReference type="OrthoDB" id="6781668at2759"/>
<name>A0A376B926_9ASCO</name>
<evidence type="ECO:0000313" key="4">
    <source>
        <dbReference type="Proteomes" id="UP000262825"/>
    </source>
</evidence>
<evidence type="ECO:0000259" key="1">
    <source>
        <dbReference type="Pfam" id="PF24173"/>
    </source>
</evidence>
<organism evidence="3 4">
    <name type="scientific">Saccharomycodes ludwigii</name>
    <dbReference type="NCBI Taxonomy" id="36035"/>
    <lineage>
        <taxon>Eukaryota</taxon>
        <taxon>Fungi</taxon>
        <taxon>Dikarya</taxon>
        <taxon>Ascomycota</taxon>
        <taxon>Saccharomycotina</taxon>
        <taxon>Saccharomycetes</taxon>
        <taxon>Saccharomycodales</taxon>
        <taxon>Saccharomycodaceae</taxon>
        <taxon>Saccharomycodes</taxon>
    </lineage>
</organism>
<proteinExistence type="predicted"/>
<evidence type="ECO:0000313" key="3">
    <source>
        <dbReference type="EMBL" id="SSD61165.1"/>
    </source>
</evidence>
<gene>
    <name evidence="3" type="ORF">SCODWIG_02926</name>
</gene>
<evidence type="ECO:0008006" key="5">
    <source>
        <dbReference type="Google" id="ProtNLM"/>
    </source>
</evidence>
<dbReference type="GO" id="GO:0005737">
    <property type="term" value="C:cytoplasm"/>
    <property type="evidence" value="ECO:0007669"/>
    <property type="project" value="TreeGrafter"/>
</dbReference>
<feature type="domain" description="TTI1 C-terminal TPR" evidence="2">
    <location>
        <begin position="763"/>
        <end position="908"/>
    </location>
</feature>
<evidence type="ECO:0000259" key="2">
    <source>
        <dbReference type="Pfam" id="PF24181"/>
    </source>
</evidence>
<dbReference type="Pfam" id="PF24173">
    <property type="entry name" value="TPR_TTI1_N"/>
    <property type="match status" value="2"/>
</dbReference>
<protein>
    <recommendedName>
        <fullName evidence="5">TEL2-interacting protein 1</fullName>
    </recommendedName>
</protein>
<dbReference type="AlphaFoldDB" id="A0A376B926"/>
<keyword evidence="4" id="KW-1185">Reference proteome</keyword>
<dbReference type="InterPro" id="IPR057566">
    <property type="entry name" value="TPR_TTI1_N"/>
</dbReference>
<dbReference type="SUPFAM" id="SSF48371">
    <property type="entry name" value="ARM repeat"/>
    <property type="match status" value="2"/>
</dbReference>
<dbReference type="Pfam" id="PF21547">
    <property type="entry name" value="TTI1"/>
    <property type="match status" value="1"/>
</dbReference>
<dbReference type="InterPro" id="IPR016024">
    <property type="entry name" value="ARM-type_fold"/>
</dbReference>
<dbReference type="PANTHER" id="PTHR18460">
    <property type="entry name" value="TEL2 INTERACTING PROTEIN 1 TTI1 FAMILY MEMBER"/>
    <property type="match status" value="1"/>
</dbReference>
<dbReference type="InterPro" id="IPR052587">
    <property type="entry name" value="TELO2-interacting_protein_1"/>
</dbReference>
<dbReference type="VEuPathDB" id="FungiDB:SCODWIG_02926"/>
<accession>A0A376B926</accession>
<dbReference type="Pfam" id="PF24181">
    <property type="entry name" value="TPR_TTI1_C"/>
    <property type="match status" value="1"/>
</dbReference>
<sequence length="1000" mass="114307">MSSISHIFQEIRPVCVELSRYVFLPDDLFDENDPHMLQKLDQIYKILNINLNSKDNKKQDLNSPQFAEYCFVPLSQLLKHNIKSQYCKQYILKCLVPILQIWNPMDFQVFKQLLPILLVLLLDNNSKVSDSELFIDIFLNFTSPTKAIVINNEHDTGLLGLLAQVIVKLLKILELKKNLSLKYRLKIVTILTNIYVEIFQKNGEILSFILPGNISSLVKVIIGVSSEEGGHAQNKSVEKLTTNFANSFNPSIGGTNTKVPYPLVIDCLQLLQKIICIVYNDEDNTNNVSSVTTIADIIDDKETNGPYLQVSENDNKNSHPHRDEKWLRGTKTQVYKGVSTVLSQLLNRNNVYINQEIINFCSEIIRTCNSSLDNCRELLTKALLQLSSDNLQLIKTDDVENIINTVDIQKTIRFEQISTFQVLINSISYVKNYECLHILVVQIYENLKNVIKPKKPAGNMLLREEYTMQSPIIIPSQIEAIDTVSLLNKVLSKEIEGLITRLLNVIGQNIPLQEISNIIEYLLSDDDTGVGVWVAAELLHKIGTCGTEQEMQYLVVSDDEGMDEELHANIELVLENCNENITHILFHNNEFDEFKLTVSLYSINALGCEILQSNFKTNLIDFLPPIIECLAMDNEKVRRLSQIVVCNTAKMVANMTVVQLVHDNIDYIVDYCGLKLNNFLTARVGVILSVVCQLGGYEIISNFKDILENLFRFLDYYHGYESLCIEFYRFFIVIIKEVKKKYGNDLVIEHKRSCNTTFKPWGMENIEQIITFLDDNKGIPLEETINNGEVEELIGDSDDELEDENTEIPWVSPIPKDTYTLLVQISNYGERLLTHNSNVLKNLILSAYIEIIPLLASQYNSFLPQVAQSMWHIVVECSLQNDIFIEPCCKALQLMIRYSGDFISKRFINLYHIYDKSESINKYFNGVKDRKAQDGAIIQVPRTILRKKLAISYMFLEGVKVVELTMDDVDIETVVRKYCMGTLSVDEILDIYPNSVDFIA</sequence>
<dbReference type="EMBL" id="UFAJ01000590">
    <property type="protein sequence ID" value="SSD61165.1"/>
    <property type="molecule type" value="Genomic_DNA"/>
</dbReference>
<dbReference type="InterPro" id="IPR057567">
    <property type="entry name" value="TPR_TTI1_C"/>
</dbReference>